<keyword evidence="1" id="KW-0472">Membrane</keyword>
<keyword evidence="1" id="KW-0812">Transmembrane</keyword>
<accession>A0A968KVF5</accession>
<dbReference type="EMBL" id="JAATLM010000001">
    <property type="protein sequence ID" value="NIZ69053.1"/>
    <property type="molecule type" value="Genomic_DNA"/>
</dbReference>
<dbReference type="Proteomes" id="UP000778951">
    <property type="component" value="Unassembled WGS sequence"/>
</dbReference>
<name>A0A968KVF5_9SPIO</name>
<dbReference type="AlphaFoldDB" id="A0A968KVF5"/>
<evidence type="ECO:0000313" key="2">
    <source>
        <dbReference type="EMBL" id="NIZ69053.1"/>
    </source>
</evidence>
<evidence type="ECO:0000256" key="1">
    <source>
        <dbReference type="SAM" id="Phobius"/>
    </source>
</evidence>
<evidence type="ECO:0000313" key="3">
    <source>
        <dbReference type="Proteomes" id="UP000778951"/>
    </source>
</evidence>
<dbReference type="RefSeq" id="WP_167695156.1">
    <property type="nucleotide sequence ID" value="NZ_JAATLL010000002.1"/>
</dbReference>
<organism evidence="2 3">
    <name type="scientific">Entomospira culicis</name>
    <dbReference type="NCBI Taxonomy" id="2719989"/>
    <lineage>
        <taxon>Bacteria</taxon>
        <taxon>Pseudomonadati</taxon>
        <taxon>Spirochaetota</taxon>
        <taxon>Spirochaetia</taxon>
        <taxon>Spirochaetales</taxon>
        <taxon>Spirochaetaceae</taxon>
        <taxon>Entomospira</taxon>
    </lineage>
</organism>
<protein>
    <submittedName>
        <fullName evidence="2">Uncharacterized protein</fullName>
    </submittedName>
</protein>
<proteinExistence type="predicted"/>
<sequence length="252" mass="29793">MRKHLCATLSPWILSDDLMAFCLRVGLAWFLFLFPLYSQQRIFRASALFQPIGVEVTSIPTTGYAIMIAFSQEVDNLLREERWHYLDGQEVARWYLFYLPDGRVVRRVQMDVAQRTIYDEALIYRQDHRLWLVLSAQRSYLIGRKAQSWQAQGVRQRLSFFDKNDPQQPQESRKNPPTFLLDSSAIQQVEEIWQDGVLIGLRYYRYGVLERERRFSNKNRYEEIFYHAGEAVVKRIVVDDKIIAEEVMDGTP</sequence>
<comment type="caution">
    <text evidence="2">The sequence shown here is derived from an EMBL/GenBank/DDBJ whole genome shotgun (WGS) entry which is preliminary data.</text>
</comment>
<keyword evidence="3" id="KW-1185">Reference proteome</keyword>
<keyword evidence="1" id="KW-1133">Transmembrane helix</keyword>
<reference evidence="2" key="1">
    <citation type="submission" date="2020-03" db="EMBL/GenBank/DDBJ databases">
        <title>Spirochaetal bacteria isolated from arthropods constitute a novel genus Entomospira genus novum within the order Spirochaetales.</title>
        <authorList>
            <person name="Grana-Miraglia L."/>
            <person name="Sikutova S."/>
            <person name="Fingerle V."/>
            <person name="Sing A."/>
            <person name="Castillo-Ramirez S."/>
            <person name="Margos G."/>
            <person name="Rudolf I."/>
        </authorList>
    </citation>
    <scope>NUCLEOTIDE SEQUENCE</scope>
    <source>
        <strain evidence="2">BR149</strain>
    </source>
</reference>
<feature type="transmembrane region" description="Helical" evidence="1">
    <location>
        <begin position="18"/>
        <end position="37"/>
    </location>
</feature>
<gene>
    <name evidence="2" type="ORF">HCT48_02345</name>
</gene>